<feature type="region of interest" description="Disordered" evidence="1">
    <location>
        <begin position="277"/>
        <end position="306"/>
    </location>
</feature>
<feature type="compositionally biased region" description="Acidic residues" evidence="1">
    <location>
        <begin position="349"/>
        <end position="359"/>
    </location>
</feature>
<feature type="compositionally biased region" description="Low complexity" evidence="1">
    <location>
        <begin position="176"/>
        <end position="185"/>
    </location>
</feature>
<name>A0A4S8LMS7_DENBC</name>
<feature type="compositionally biased region" description="Polar residues" evidence="1">
    <location>
        <begin position="425"/>
        <end position="452"/>
    </location>
</feature>
<organism evidence="2 3">
    <name type="scientific">Dendrothele bispora (strain CBS 962.96)</name>
    <dbReference type="NCBI Taxonomy" id="1314807"/>
    <lineage>
        <taxon>Eukaryota</taxon>
        <taxon>Fungi</taxon>
        <taxon>Dikarya</taxon>
        <taxon>Basidiomycota</taxon>
        <taxon>Agaricomycotina</taxon>
        <taxon>Agaricomycetes</taxon>
        <taxon>Agaricomycetidae</taxon>
        <taxon>Agaricales</taxon>
        <taxon>Agaricales incertae sedis</taxon>
        <taxon>Dendrothele</taxon>
    </lineage>
</organism>
<feature type="compositionally biased region" description="Low complexity" evidence="1">
    <location>
        <begin position="562"/>
        <end position="574"/>
    </location>
</feature>
<sequence>MRLPAPPLSDYFIARRFDDSLNPLLYDPDRDGMEGAEKEKNRRLQQGRGSEVQTLSRQTLTSPIPFGYFPDAPSSSPTFVTYPIIETGSAASETTSKSEARDQRQIWIRNRVQRRYHYYSDRLGHLRNGTTPDPDRLRQWALCAEKAGKRKWDRQTVIEEAVKTSGERDENAADDSSSLGTSSGKGKSKTKVTEVELEDHARSKEISPSYNEPVPILQTVEHHVSMGGPPRIGSSTWYEQRYQGSVLPPFSRGQISEIRYLRQIARQNTQRSYGIYYEPSGLQQGSSRDDGITYSPSSNGSYNGEYYQQYDATNPYALQNHQSVGFLDGNHTSVPPSTNPKSSEHPDITDEDAEGDADPDINPPQDYSWPFLDSLGGSNRNASTVSRSPTDGSSTGTGSGFSPATPPSNEANIDPVLQEPCNPELHSSMQQPPSDDSGSALSGTATTPAQSRNHNRIQHASPPNSGGDVSMYGMMGLTVGRQGAVNMSGINVSNFSGVMGMGVGMGIEVGLGFVGGIVQGLGMNQSTEGLDIEPWYLPGSNSPSAVILPDGVDGQRSPPHPSVQSQSCSRSSSPAPSPIGIGMDVDPPSPVEQRLGSRSPSERESPHPLGFAMG</sequence>
<dbReference type="Proteomes" id="UP000297245">
    <property type="component" value="Unassembled WGS sequence"/>
</dbReference>
<proteinExistence type="predicted"/>
<accession>A0A4S8LMS7</accession>
<feature type="compositionally biased region" description="Basic and acidic residues" evidence="1">
    <location>
        <begin position="191"/>
        <end position="205"/>
    </location>
</feature>
<feature type="compositionally biased region" description="Basic and acidic residues" evidence="1">
    <location>
        <begin position="27"/>
        <end position="42"/>
    </location>
</feature>
<feature type="region of interest" description="Disordered" evidence="1">
    <location>
        <begin position="543"/>
        <end position="614"/>
    </location>
</feature>
<evidence type="ECO:0000256" key="1">
    <source>
        <dbReference type="SAM" id="MobiDB-lite"/>
    </source>
</evidence>
<feature type="compositionally biased region" description="Low complexity" evidence="1">
    <location>
        <begin position="386"/>
        <end position="403"/>
    </location>
</feature>
<evidence type="ECO:0000313" key="2">
    <source>
        <dbReference type="EMBL" id="THU90038.1"/>
    </source>
</evidence>
<feature type="region of interest" description="Disordered" evidence="1">
    <location>
        <begin position="26"/>
        <end position="55"/>
    </location>
</feature>
<reference evidence="2 3" key="1">
    <citation type="journal article" date="2019" name="Nat. Ecol. Evol.">
        <title>Megaphylogeny resolves global patterns of mushroom evolution.</title>
        <authorList>
            <person name="Varga T."/>
            <person name="Krizsan K."/>
            <person name="Foldi C."/>
            <person name="Dima B."/>
            <person name="Sanchez-Garcia M."/>
            <person name="Sanchez-Ramirez S."/>
            <person name="Szollosi G.J."/>
            <person name="Szarkandi J.G."/>
            <person name="Papp V."/>
            <person name="Albert L."/>
            <person name="Andreopoulos W."/>
            <person name="Angelini C."/>
            <person name="Antonin V."/>
            <person name="Barry K.W."/>
            <person name="Bougher N.L."/>
            <person name="Buchanan P."/>
            <person name="Buyck B."/>
            <person name="Bense V."/>
            <person name="Catcheside P."/>
            <person name="Chovatia M."/>
            <person name="Cooper J."/>
            <person name="Damon W."/>
            <person name="Desjardin D."/>
            <person name="Finy P."/>
            <person name="Geml J."/>
            <person name="Haridas S."/>
            <person name="Hughes K."/>
            <person name="Justo A."/>
            <person name="Karasinski D."/>
            <person name="Kautmanova I."/>
            <person name="Kiss B."/>
            <person name="Kocsube S."/>
            <person name="Kotiranta H."/>
            <person name="LaButti K.M."/>
            <person name="Lechner B.E."/>
            <person name="Liimatainen K."/>
            <person name="Lipzen A."/>
            <person name="Lukacs Z."/>
            <person name="Mihaltcheva S."/>
            <person name="Morgado L.N."/>
            <person name="Niskanen T."/>
            <person name="Noordeloos M.E."/>
            <person name="Ohm R.A."/>
            <person name="Ortiz-Santana B."/>
            <person name="Ovrebo C."/>
            <person name="Racz N."/>
            <person name="Riley R."/>
            <person name="Savchenko A."/>
            <person name="Shiryaev A."/>
            <person name="Soop K."/>
            <person name="Spirin V."/>
            <person name="Szebenyi C."/>
            <person name="Tomsovsky M."/>
            <person name="Tulloss R.E."/>
            <person name="Uehling J."/>
            <person name="Grigoriev I.V."/>
            <person name="Vagvolgyi C."/>
            <person name="Papp T."/>
            <person name="Martin F.M."/>
            <person name="Miettinen O."/>
            <person name="Hibbett D.S."/>
            <person name="Nagy L.G."/>
        </authorList>
    </citation>
    <scope>NUCLEOTIDE SEQUENCE [LARGE SCALE GENOMIC DNA]</scope>
    <source>
        <strain evidence="2 3">CBS 962.96</strain>
    </source>
</reference>
<gene>
    <name evidence="2" type="ORF">K435DRAFT_781368</name>
</gene>
<keyword evidence="3" id="KW-1185">Reference proteome</keyword>
<feature type="region of interest" description="Disordered" evidence="1">
    <location>
        <begin position="325"/>
        <end position="469"/>
    </location>
</feature>
<evidence type="ECO:0000313" key="3">
    <source>
        <dbReference type="Proteomes" id="UP000297245"/>
    </source>
</evidence>
<feature type="compositionally biased region" description="Polar residues" evidence="1">
    <location>
        <begin position="330"/>
        <end position="341"/>
    </location>
</feature>
<dbReference type="AlphaFoldDB" id="A0A4S8LMS7"/>
<dbReference type="OrthoDB" id="10673401at2759"/>
<feature type="compositionally biased region" description="Basic and acidic residues" evidence="1">
    <location>
        <begin position="161"/>
        <end position="171"/>
    </location>
</feature>
<feature type="region of interest" description="Disordered" evidence="1">
    <location>
        <begin position="161"/>
        <end position="209"/>
    </location>
</feature>
<dbReference type="EMBL" id="ML179347">
    <property type="protein sequence ID" value="THU90038.1"/>
    <property type="molecule type" value="Genomic_DNA"/>
</dbReference>
<feature type="compositionally biased region" description="Polar residues" evidence="1">
    <location>
        <begin position="376"/>
        <end position="385"/>
    </location>
</feature>
<protein>
    <submittedName>
        <fullName evidence="2">Uncharacterized protein</fullName>
    </submittedName>
</protein>